<comment type="caution">
    <text evidence="1">The sequence shown here is derived from an EMBL/GenBank/DDBJ whole genome shotgun (WGS) entry which is preliminary data.</text>
</comment>
<organism evidence="1 2">
    <name type="scientific">Tetracentron sinense</name>
    <name type="common">Spur-leaf</name>
    <dbReference type="NCBI Taxonomy" id="13715"/>
    <lineage>
        <taxon>Eukaryota</taxon>
        <taxon>Viridiplantae</taxon>
        <taxon>Streptophyta</taxon>
        <taxon>Embryophyta</taxon>
        <taxon>Tracheophyta</taxon>
        <taxon>Spermatophyta</taxon>
        <taxon>Magnoliopsida</taxon>
        <taxon>Trochodendrales</taxon>
        <taxon>Trochodendraceae</taxon>
        <taxon>Tetracentron</taxon>
    </lineage>
</organism>
<keyword evidence="2" id="KW-1185">Reference proteome</keyword>
<dbReference type="AlphaFoldDB" id="A0A834ZG95"/>
<dbReference type="Proteomes" id="UP000655225">
    <property type="component" value="Unassembled WGS sequence"/>
</dbReference>
<gene>
    <name evidence="1" type="ORF">HHK36_009445</name>
</gene>
<proteinExistence type="predicted"/>
<protein>
    <submittedName>
        <fullName evidence="1">Uncharacterized protein</fullName>
    </submittedName>
</protein>
<evidence type="ECO:0000313" key="2">
    <source>
        <dbReference type="Proteomes" id="UP000655225"/>
    </source>
</evidence>
<sequence length="199" mass="22144">MATINLNLCFPSRTNQMGSGFIFPLNSSCSTLCKTDFPTGPVKANPSLFFLTSFKSVAQLVDISHQSIEIAVTIATYPEEKEKVPSEGINREFKHKNSSLSIHPFMGLWDSMKEVAAQRFTAPECLPVLSNEFQDLGKSEHKRITNLVEILRWQAKSCEEMLINNEACIPGSPEPVSGGVPISSWKHRALCDKHVTRFS</sequence>
<accession>A0A834ZG95</accession>
<dbReference type="EMBL" id="JABCRI010000006">
    <property type="protein sequence ID" value="KAF8404558.1"/>
    <property type="molecule type" value="Genomic_DNA"/>
</dbReference>
<evidence type="ECO:0000313" key="1">
    <source>
        <dbReference type="EMBL" id="KAF8404558.1"/>
    </source>
</evidence>
<name>A0A834ZG95_TETSI</name>
<reference evidence="1 2" key="1">
    <citation type="submission" date="2020-04" db="EMBL/GenBank/DDBJ databases">
        <title>Plant Genome Project.</title>
        <authorList>
            <person name="Zhang R.-G."/>
        </authorList>
    </citation>
    <scope>NUCLEOTIDE SEQUENCE [LARGE SCALE GENOMIC DNA]</scope>
    <source>
        <strain evidence="1">YNK0</strain>
        <tissue evidence="1">Leaf</tissue>
    </source>
</reference>